<dbReference type="Pfam" id="PF06477">
    <property type="entry name" value="DUF1091"/>
    <property type="match status" value="1"/>
</dbReference>
<evidence type="ECO:0000313" key="8">
    <source>
        <dbReference type="EnsemblMetazoa" id="XP_044316010.1"/>
    </source>
</evidence>
<dbReference type="Pfam" id="PF07240">
    <property type="entry name" value="Turandot"/>
    <property type="match status" value="1"/>
</dbReference>
<keyword evidence="9" id="KW-1185">Reference proteome</keyword>
<dbReference type="InterPro" id="IPR010825">
    <property type="entry name" value="Turandot"/>
</dbReference>
<dbReference type="RefSeq" id="XP_044316010.1">
    <property type="nucleotide sequence ID" value="XM_044460075.1"/>
</dbReference>
<sequence length="320" mass="36400">MSSIIQVGCFLIVLGCILGTGLAQSDAEFTAKAREMLAVYGNPAVDKNTQYRNIPQLVEFYEKYYDRIHLTDQERQRANELLTRYRTEKANQVYVDGVPQQGGFFKSVFKELVVGLAVEASIEGIKRATSSGCTIQISREMGICGIIFLIAIYKLSPSIIKIASKVEFTNVKCIPLDPEFATFDYCFLKSVNRTYKYLSLRVKLLQRPVTKIKVNVSFLRRYSGYKPFMYNVTVDACRFIENPKANPIAYYIYNFFAHHSNMNHSCPIDEDVVVEKLPTTAINKQVTDVLPVPRGDYLFQSNWLAYDINRATVSVYVTIS</sequence>
<keyword evidence="5 7" id="KW-0732">Signal</keyword>
<evidence type="ECO:0000256" key="1">
    <source>
        <dbReference type="ARBA" id="ARBA00004613"/>
    </source>
</evidence>
<keyword evidence="6" id="KW-0391">Immunity</keyword>
<dbReference type="Proteomes" id="UP001652680">
    <property type="component" value="Unassembled WGS sequence"/>
</dbReference>
<keyword evidence="3" id="KW-0964">Secreted</keyword>
<evidence type="ECO:0000256" key="2">
    <source>
        <dbReference type="ARBA" id="ARBA00010249"/>
    </source>
</evidence>
<evidence type="ECO:0000256" key="6">
    <source>
        <dbReference type="ARBA" id="ARBA00022859"/>
    </source>
</evidence>
<dbReference type="GeneID" id="108049994"/>
<evidence type="ECO:0000256" key="3">
    <source>
        <dbReference type="ARBA" id="ARBA00022525"/>
    </source>
</evidence>
<dbReference type="InterPro" id="IPR010512">
    <property type="entry name" value="DUF1091"/>
</dbReference>
<dbReference type="EnsemblMetazoa" id="XM_044460075.1">
    <property type="protein sequence ID" value="XP_044316010.1"/>
    <property type="gene ID" value="LOC108049994"/>
</dbReference>
<evidence type="ECO:0000256" key="7">
    <source>
        <dbReference type="SAM" id="SignalP"/>
    </source>
</evidence>
<reference evidence="9" key="1">
    <citation type="journal article" date="2021" name="Elife">
        <title>Highly contiguous assemblies of 101 drosophilid genomes.</title>
        <authorList>
            <person name="Kim B.Y."/>
            <person name="Wang J.R."/>
            <person name="Miller D.E."/>
            <person name="Barmina O."/>
            <person name="Delaney E."/>
            <person name="Thompson A."/>
            <person name="Comeault A.A."/>
            <person name="Peede D."/>
            <person name="D'Agostino E.R."/>
            <person name="Pelaez J."/>
            <person name="Aguilar J.M."/>
            <person name="Haji D."/>
            <person name="Matsunaga T."/>
            <person name="Armstrong E.E."/>
            <person name="Zych M."/>
            <person name="Ogawa Y."/>
            <person name="Stamenkovic-Radak M."/>
            <person name="Jelic M."/>
            <person name="Veselinovic M.S."/>
            <person name="Tanaskovic M."/>
            <person name="Eric P."/>
            <person name="Gao J.J."/>
            <person name="Katoh T.K."/>
            <person name="Toda M.J."/>
            <person name="Watabe H."/>
            <person name="Watada M."/>
            <person name="Davis J.S."/>
            <person name="Moyle L.C."/>
            <person name="Manoli G."/>
            <person name="Bertolini E."/>
            <person name="Kostal V."/>
            <person name="Hawley R.S."/>
            <person name="Takahashi A."/>
            <person name="Jones C.D."/>
            <person name="Price D.K."/>
            <person name="Whiteman N."/>
            <person name="Kopp A."/>
            <person name="Matute D.R."/>
            <person name="Petrov D.A."/>
        </authorList>
    </citation>
    <scope>NUCLEOTIDE SEQUENCE [LARGE SCALE GENOMIC DNA]</scope>
</reference>
<reference evidence="8" key="2">
    <citation type="submission" date="2025-05" db="UniProtKB">
        <authorList>
            <consortium name="EnsemblMetazoa"/>
        </authorList>
    </citation>
    <scope>IDENTIFICATION</scope>
</reference>
<organism evidence="8 9">
    <name type="scientific">Drosophila rhopaloa</name>
    <name type="common">Fruit fly</name>
    <dbReference type="NCBI Taxonomy" id="1041015"/>
    <lineage>
        <taxon>Eukaryota</taxon>
        <taxon>Metazoa</taxon>
        <taxon>Ecdysozoa</taxon>
        <taxon>Arthropoda</taxon>
        <taxon>Hexapoda</taxon>
        <taxon>Insecta</taxon>
        <taxon>Pterygota</taxon>
        <taxon>Neoptera</taxon>
        <taxon>Endopterygota</taxon>
        <taxon>Diptera</taxon>
        <taxon>Brachycera</taxon>
        <taxon>Muscomorpha</taxon>
        <taxon>Ephydroidea</taxon>
        <taxon>Drosophilidae</taxon>
        <taxon>Drosophila</taxon>
        <taxon>Sophophora</taxon>
    </lineage>
</organism>
<name>A0ABM5JB13_DRORH</name>
<accession>A0ABM5JB13</accession>
<protein>
    <submittedName>
        <fullName evidence="8">Uncharacterized protein</fullName>
    </submittedName>
</protein>
<comment type="similarity">
    <text evidence="2">Belongs to the Turandot family.</text>
</comment>
<evidence type="ECO:0000256" key="4">
    <source>
        <dbReference type="ARBA" id="ARBA00022588"/>
    </source>
</evidence>
<evidence type="ECO:0000313" key="9">
    <source>
        <dbReference type="Proteomes" id="UP001652680"/>
    </source>
</evidence>
<keyword evidence="4" id="KW-0399">Innate immunity</keyword>
<dbReference type="SMART" id="SM00697">
    <property type="entry name" value="DM8"/>
    <property type="match status" value="1"/>
</dbReference>
<feature type="chain" id="PRO_5047437770" evidence="7">
    <location>
        <begin position="24"/>
        <end position="320"/>
    </location>
</feature>
<comment type="subcellular location">
    <subcellularLocation>
        <location evidence="1">Secreted</location>
    </subcellularLocation>
</comment>
<evidence type="ECO:0000256" key="5">
    <source>
        <dbReference type="ARBA" id="ARBA00022729"/>
    </source>
</evidence>
<dbReference type="PANTHER" id="PTHR20898">
    <property type="entry name" value="DAEDALUS ON 3-RELATED-RELATED"/>
    <property type="match status" value="1"/>
</dbReference>
<proteinExistence type="inferred from homology"/>
<dbReference type="PANTHER" id="PTHR20898:SF0">
    <property type="entry name" value="DAEDALUS ON 3-RELATED"/>
    <property type="match status" value="1"/>
</dbReference>
<feature type="signal peptide" evidence="7">
    <location>
        <begin position="1"/>
        <end position="23"/>
    </location>
</feature>